<gene>
    <name evidence="1" type="ORF">A6R68_01603</name>
</gene>
<dbReference type="Proteomes" id="UP000092124">
    <property type="component" value="Unassembled WGS sequence"/>
</dbReference>
<organism evidence="1 2">
    <name type="scientific">Neotoma lepida</name>
    <name type="common">Desert woodrat</name>
    <dbReference type="NCBI Taxonomy" id="56216"/>
    <lineage>
        <taxon>Eukaryota</taxon>
        <taxon>Metazoa</taxon>
        <taxon>Chordata</taxon>
        <taxon>Craniata</taxon>
        <taxon>Vertebrata</taxon>
        <taxon>Euteleostomi</taxon>
        <taxon>Mammalia</taxon>
        <taxon>Eutheria</taxon>
        <taxon>Euarchontoglires</taxon>
        <taxon>Glires</taxon>
        <taxon>Rodentia</taxon>
        <taxon>Myomorpha</taxon>
        <taxon>Muroidea</taxon>
        <taxon>Cricetidae</taxon>
        <taxon>Neotominae</taxon>
        <taxon>Neotoma</taxon>
    </lineage>
</organism>
<dbReference type="EMBL" id="LZPO01066749">
    <property type="protein sequence ID" value="OBS69857.1"/>
    <property type="molecule type" value="Genomic_DNA"/>
</dbReference>
<evidence type="ECO:0000313" key="1">
    <source>
        <dbReference type="EMBL" id="OBS69857.1"/>
    </source>
</evidence>
<evidence type="ECO:0000313" key="2">
    <source>
        <dbReference type="Proteomes" id="UP000092124"/>
    </source>
</evidence>
<protein>
    <submittedName>
        <fullName evidence="1">Uncharacterized protein</fullName>
    </submittedName>
</protein>
<dbReference type="AlphaFoldDB" id="A0A1A6GWY3"/>
<sequence length="96" mass="10840">VARVVLSDSPQLSEGKECFLALRMLIRVAAEGMDGSDMTTITYVFDVKMSMKAAKLEFLTSMLWKEAANLLQLSLNCLMMLLIFSKRCTSRCSLHW</sequence>
<accession>A0A1A6GWY3</accession>
<feature type="non-terminal residue" evidence="1">
    <location>
        <position position="1"/>
    </location>
</feature>
<proteinExistence type="predicted"/>
<reference evidence="1 2" key="1">
    <citation type="submission" date="2016-06" db="EMBL/GenBank/DDBJ databases">
        <title>The Draft Genome Sequence and Annotation of the Desert Woodrat Neotoma lepida.</title>
        <authorList>
            <person name="Campbell M."/>
            <person name="Oakeson K.F."/>
            <person name="Yandell M."/>
            <person name="Halpert J.R."/>
            <person name="Dearing D."/>
        </authorList>
    </citation>
    <scope>NUCLEOTIDE SEQUENCE [LARGE SCALE GENOMIC DNA]</scope>
    <source>
        <strain evidence="1">417</strain>
        <tissue evidence="1">Liver</tissue>
    </source>
</reference>
<comment type="caution">
    <text evidence="1">The sequence shown here is derived from an EMBL/GenBank/DDBJ whole genome shotgun (WGS) entry which is preliminary data.</text>
</comment>
<name>A0A1A6GWY3_NEOLE</name>
<keyword evidence="2" id="KW-1185">Reference proteome</keyword>